<gene>
    <name evidence="2" type="ORF">BKM31_33410</name>
</gene>
<evidence type="ECO:0000313" key="3">
    <source>
        <dbReference type="Proteomes" id="UP000190797"/>
    </source>
</evidence>
<evidence type="ECO:0000313" key="2">
    <source>
        <dbReference type="EMBL" id="AQZ65708.1"/>
    </source>
</evidence>
<dbReference type="EMBL" id="CP017717">
    <property type="protein sequence ID" value="AQZ65708.1"/>
    <property type="molecule type" value="Genomic_DNA"/>
</dbReference>
<reference evidence="3" key="1">
    <citation type="journal article" date="2017" name="Med. Chem. Commun.">
        <title>Nonomuraea sp. ATCC 55076 harbours the largest actinomycete chromosome to date and the kistamicin biosynthetic gene cluster.</title>
        <authorList>
            <person name="Nazari B."/>
            <person name="Forneris C.C."/>
            <person name="Gibson M.I."/>
            <person name="Moon K."/>
            <person name="Schramma K.R."/>
            <person name="Seyedsayamdost M.R."/>
        </authorList>
    </citation>
    <scope>NUCLEOTIDE SEQUENCE [LARGE SCALE GENOMIC DNA]</scope>
    <source>
        <strain evidence="3">ATCC 55076</strain>
    </source>
</reference>
<feature type="region of interest" description="Disordered" evidence="1">
    <location>
        <begin position="119"/>
        <end position="149"/>
    </location>
</feature>
<name>A0A1V0A671_9ACTN</name>
<sequence length="233" mass="24917">MPAVAVTERAKPYERARSGANRTRKRTVADRAARPSFERPVPMATAAARPMRRARSTLGDGRATTVNASIATAAKIARRGRGRPIRRESARAAPATIARLAPETAFRWLRPASLRSAVTCGSMRETSPTTRPGRRPRWSGGSTSAADRRPALRLPAAVWRVEGGVRTRGGVRASMVAASRVPGVGVARRPVTSTSWVGRSEAQARPVAKTVMGTLTACLVVGVWMSLRSAETT</sequence>
<feature type="region of interest" description="Disordered" evidence="1">
    <location>
        <begin position="1"/>
        <end position="35"/>
    </location>
</feature>
<dbReference type="Proteomes" id="UP000190797">
    <property type="component" value="Chromosome"/>
</dbReference>
<evidence type="ECO:0000256" key="1">
    <source>
        <dbReference type="SAM" id="MobiDB-lite"/>
    </source>
</evidence>
<feature type="compositionally biased region" description="Basic and acidic residues" evidence="1">
    <location>
        <begin position="8"/>
        <end position="17"/>
    </location>
</feature>
<dbReference type="KEGG" id="noa:BKM31_33410"/>
<protein>
    <submittedName>
        <fullName evidence="2">Uncharacterized protein</fullName>
    </submittedName>
</protein>
<keyword evidence="3" id="KW-1185">Reference proteome</keyword>
<proteinExistence type="predicted"/>
<organism evidence="2 3">
    <name type="scientific">[Actinomadura] parvosata subsp. kistnae</name>
    <dbReference type="NCBI Taxonomy" id="1909395"/>
    <lineage>
        <taxon>Bacteria</taxon>
        <taxon>Bacillati</taxon>
        <taxon>Actinomycetota</taxon>
        <taxon>Actinomycetes</taxon>
        <taxon>Streptosporangiales</taxon>
        <taxon>Streptosporangiaceae</taxon>
        <taxon>Nonomuraea</taxon>
    </lineage>
</organism>
<dbReference type="AlphaFoldDB" id="A0A1V0A671"/>
<accession>A0A1V0A671</accession>